<sequence>MISSSFSLLPFSNHLDSKDSRGGHEKQETTFLKNYIEFIKKISTHTIAV</sequence>
<organism evidence="2 3">
    <name type="scientific">Zobellia uliginosa</name>
    <dbReference type="NCBI Taxonomy" id="143224"/>
    <lineage>
        <taxon>Bacteria</taxon>
        <taxon>Pseudomonadati</taxon>
        <taxon>Bacteroidota</taxon>
        <taxon>Flavobacteriia</taxon>
        <taxon>Flavobacteriales</taxon>
        <taxon>Flavobacteriaceae</taxon>
        <taxon>Zobellia</taxon>
    </lineage>
</organism>
<feature type="compositionally biased region" description="Basic and acidic residues" evidence="1">
    <location>
        <begin position="15"/>
        <end position="24"/>
    </location>
</feature>
<dbReference type="Proteomes" id="UP000185728">
    <property type="component" value="Unassembled WGS sequence"/>
</dbReference>
<name>A0ABY1L1V4_9FLAO</name>
<reference evidence="2 3" key="1">
    <citation type="submission" date="2017-01" db="EMBL/GenBank/DDBJ databases">
        <authorList>
            <person name="Varghese N."/>
            <person name="Submissions S."/>
        </authorList>
    </citation>
    <scope>NUCLEOTIDE SEQUENCE [LARGE SCALE GENOMIC DNA]</scope>
    <source>
        <strain evidence="2 3">DSM 2061</strain>
    </source>
</reference>
<evidence type="ECO:0000313" key="3">
    <source>
        <dbReference type="Proteomes" id="UP000185728"/>
    </source>
</evidence>
<protein>
    <submittedName>
        <fullName evidence="2">Uncharacterized protein</fullName>
    </submittedName>
</protein>
<keyword evidence="3" id="KW-1185">Reference proteome</keyword>
<proteinExistence type="predicted"/>
<dbReference type="EMBL" id="FTOB01000009">
    <property type="protein sequence ID" value="SIT08128.1"/>
    <property type="molecule type" value="Genomic_DNA"/>
</dbReference>
<feature type="region of interest" description="Disordered" evidence="1">
    <location>
        <begin position="1"/>
        <end position="24"/>
    </location>
</feature>
<evidence type="ECO:0000313" key="2">
    <source>
        <dbReference type="EMBL" id="SIT08128.1"/>
    </source>
</evidence>
<evidence type="ECO:0000256" key="1">
    <source>
        <dbReference type="SAM" id="MobiDB-lite"/>
    </source>
</evidence>
<accession>A0ABY1L1V4</accession>
<gene>
    <name evidence="2" type="ORF">SAMN05421766_10916</name>
</gene>
<comment type="caution">
    <text evidence="2">The sequence shown here is derived from an EMBL/GenBank/DDBJ whole genome shotgun (WGS) entry which is preliminary data.</text>
</comment>